<feature type="compositionally biased region" description="Basic and acidic residues" evidence="1">
    <location>
        <begin position="121"/>
        <end position="136"/>
    </location>
</feature>
<dbReference type="RefSeq" id="XP_066673273.1">
    <property type="nucleotide sequence ID" value="XM_066809655.1"/>
</dbReference>
<dbReference type="EMBL" id="JAQQWN010000004">
    <property type="protein sequence ID" value="KAK8090379.1"/>
    <property type="molecule type" value="Genomic_DNA"/>
</dbReference>
<evidence type="ECO:0000313" key="3">
    <source>
        <dbReference type="Proteomes" id="UP001433268"/>
    </source>
</evidence>
<feature type="compositionally biased region" description="Low complexity" evidence="1">
    <location>
        <begin position="81"/>
        <end position="96"/>
    </location>
</feature>
<gene>
    <name evidence="2" type="ORF">PG997_005340</name>
</gene>
<comment type="caution">
    <text evidence="2">The sequence shown here is derived from an EMBL/GenBank/DDBJ whole genome shotgun (WGS) entry which is preliminary data.</text>
</comment>
<evidence type="ECO:0008006" key="4">
    <source>
        <dbReference type="Google" id="ProtNLM"/>
    </source>
</evidence>
<feature type="compositionally biased region" description="Acidic residues" evidence="1">
    <location>
        <begin position="154"/>
        <end position="205"/>
    </location>
</feature>
<name>A0ABR1X4V3_9PEZI</name>
<reference evidence="2 3" key="1">
    <citation type="submission" date="2023-01" db="EMBL/GenBank/DDBJ databases">
        <title>Analysis of 21 Apiospora genomes using comparative genomics revels a genus with tremendous synthesis potential of carbohydrate active enzymes and secondary metabolites.</title>
        <authorList>
            <person name="Sorensen T."/>
        </authorList>
    </citation>
    <scope>NUCLEOTIDE SEQUENCE [LARGE SCALE GENOMIC DNA]</scope>
    <source>
        <strain evidence="2 3">CBS 114990</strain>
    </source>
</reference>
<organism evidence="2 3">
    <name type="scientific">Apiospora hydei</name>
    <dbReference type="NCBI Taxonomy" id="1337664"/>
    <lineage>
        <taxon>Eukaryota</taxon>
        <taxon>Fungi</taxon>
        <taxon>Dikarya</taxon>
        <taxon>Ascomycota</taxon>
        <taxon>Pezizomycotina</taxon>
        <taxon>Sordariomycetes</taxon>
        <taxon>Xylariomycetidae</taxon>
        <taxon>Amphisphaeriales</taxon>
        <taxon>Apiosporaceae</taxon>
        <taxon>Apiospora</taxon>
    </lineage>
</organism>
<evidence type="ECO:0000256" key="1">
    <source>
        <dbReference type="SAM" id="MobiDB-lite"/>
    </source>
</evidence>
<protein>
    <recommendedName>
        <fullName evidence="4">Transcription factor Iwr1 domain-containing protein</fullName>
    </recommendedName>
</protein>
<feature type="region of interest" description="Disordered" evidence="1">
    <location>
        <begin position="70"/>
        <end position="255"/>
    </location>
</feature>
<proteinExistence type="predicted"/>
<dbReference type="Proteomes" id="UP001433268">
    <property type="component" value="Unassembled WGS sequence"/>
</dbReference>
<keyword evidence="3" id="KW-1185">Reference proteome</keyword>
<feature type="compositionally biased region" description="Acidic residues" evidence="1">
    <location>
        <begin position="238"/>
        <end position="255"/>
    </location>
</feature>
<evidence type="ECO:0000313" key="2">
    <source>
        <dbReference type="EMBL" id="KAK8090379.1"/>
    </source>
</evidence>
<sequence length="255" mass="28559">MYSASRKRQIQRERRRLIAAAQLPRETCPAKAQAKAYMEARELSWELDDDPEASFFGASCWDGDEDCPLSKQQDDYDTPITATKKPTKASAAASVSFAPGHATDLETGEDVPANKSGLSWRDWETSNRSRNARADLDAMIAAAEGRPIEKGSDDESESESESDYENSTDESESVSDEEDEDEDEFEEMDVEVVFEKDDDDDDGEVYDERLSSSGAPNDDSDMDWDSDDSDLDSSKCDDDYDSDEAEEDGPEWEFY</sequence>
<feature type="compositionally biased region" description="Acidic residues" evidence="1">
    <location>
        <begin position="218"/>
        <end position="231"/>
    </location>
</feature>
<accession>A0ABR1X4V3</accession>
<dbReference type="GeneID" id="92042715"/>